<keyword evidence="4" id="KW-1185">Reference proteome</keyword>
<evidence type="ECO:0000313" key="4">
    <source>
        <dbReference type="Proteomes" id="UP000749559"/>
    </source>
</evidence>
<comment type="caution">
    <text evidence="3">The sequence shown here is derived from an EMBL/GenBank/DDBJ whole genome shotgun (WGS) entry which is preliminary data.</text>
</comment>
<keyword evidence="1" id="KW-0175">Coiled coil</keyword>
<dbReference type="OrthoDB" id="10070555at2759"/>
<feature type="compositionally biased region" description="Basic and acidic residues" evidence="2">
    <location>
        <begin position="301"/>
        <end position="352"/>
    </location>
</feature>
<dbReference type="Proteomes" id="UP000749559">
    <property type="component" value="Unassembled WGS sequence"/>
</dbReference>
<accession>A0A8S4PKB7</accession>
<name>A0A8S4PKB7_OWEFU</name>
<evidence type="ECO:0000256" key="1">
    <source>
        <dbReference type="SAM" id="Coils"/>
    </source>
</evidence>
<feature type="compositionally biased region" description="Basic and acidic residues" evidence="2">
    <location>
        <begin position="365"/>
        <end position="382"/>
    </location>
</feature>
<protein>
    <submittedName>
        <fullName evidence="3">Uncharacterized protein</fullName>
    </submittedName>
</protein>
<dbReference type="EMBL" id="CAIIXF020000009">
    <property type="protein sequence ID" value="CAH1793578.1"/>
    <property type="molecule type" value="Genomic_DNA"/>
</dbReference>
<sequence>MQISLQDNIYTSANKTFQGLYLSSTMVITDLPFDRSAQKQPVMQNRYQVIERHEPMDSGDEEAAEESKAYASFLKEQERKCSKNGFLDSSKYTHSYEVKKNKEKMGSPRRTMESDSLSKPFTVVDLKAKIEKDKKDYEKRMRHIEDHMWQHKQEERELKRVEGDVIKNQRTLRQSLREVEQEITKKRMAEERKLNIGLEKYAVLQRVNAHKKEDTMKKRTDNNIQKEVEARSKGRKVHLNTSDLARQYRTKKSEIELKRIEADRISQEFETKMRQKEAEQFKLKQELAELAIGLNMESMKGRTEDHTHKQERGKNAISNIRDDLEHNKSLENKLGKSDGDTKGAEMQRRKLSADLSLNRGNNNLKQREEGRRKLDTKNRIEDNSEVQRQLNEAAAIAETERKEKALQQKLQEHENRKNRRIRAHVAEKKDRDEKNETHWASKFQGRLLDTQRREHEDHLKHFTKTVTKGEEIEHDLYQKVRNSEYSRQKREQEVRRLQLKLEDTKRNNAIKIKNEIADAYKQETTMTQKLVRQKAELAKVHAQREESYITLQKHRDFLREDKHLKEEHEREHARLLRLGNKSDHYLTSSA</sequence>
<feature type="compositionally biased region" description="Basic and acidic residues" evidence="2">
    <location>
        <begin position="399"/>
        <end position="415"/>
    </location>
</feature>
<reference evidence="3" key="1">
    <citation type="submission" date="2022-03" db="EMBL/GenBank/DDBJ databases">
        <authorList>
            <person name="Martin C."/>
        </authorList>
    </citation>
    <scope>NUCLEOTIDE SEQUENCE</scope>
</reference>
<feature type="region of interest" description="Disordered" evidence="2">
    <location>
        <begin position="399"/>
        <end position="420"/>
    </location>
</feature>
<organism evidence="3 4">
    <name type="scientific">Owenia fusiformis</name>
    <name type="common">Polychaete worm</name>
    <dbReference type="NCBI Taxonomy" id="6347"/>
    <lineage>
        <taxon>Eukaryota</taxon>
        <taxon>Metazoa</taxon>
        <taxon>Spiralia</taxon>
        <taxon>Lophotrochozoa</taxon>
        <taxon>Annelida</taxon>
        <taxon>Polychaeta</taxon>
        <taxon>Sedentaria</taxon>
        <taxon>Canalipalpata</taxon>
        <taxon>Sabellida</taxon>
        <taxon>Oweniida</taxon>
        <taxon>Oweniidae</taxon>
        <taxon>Owenia</taxon>
    </lineage>
</organism>
<evidence type="ECO:0000256" key="2">
    <source>
        <dbReference type="SAM" id="MobiDB-lite"/>
    </source>
</evidence>
<proteinExistence type="predicted"/>
<dbReference type="AlphaFoldDB" id="A0A8S4PKB7"/>
<evidence type="ECO:0000313" key="3">
    <source>
        <dbReference type="EMBL" id="CAH1793578.1"/>
    </source>
</evidence>
<feature type="region of interest" description="Disordered" evidence="2">
    <location>
        <begin position="301"/>
        <end position="386"/>
    </location>
</feature>
<feature type="coiled-coil region" evidence="1">
    <location>
        <begin position="127"/>
        <end position="192"/>
    </location>
</feature>
<gene>
    <name evidence="3" type="ORF">OFUS_LOCUS18413</name>
</gene>